<proteinExistence type="predicted"/>
<feature type="domain" description="DUF7344" evidence="1">
    <location>
        <begin position="31"/>
        <end position="108"/>
    </location>
</feature>
<comment type="caution">
    <text evidence="2">The sequence shown here is derived from an EMBL/GenBank/DDBJ whole genome shotgun (WGS) entry which is preliminary data.</text>
</comment>
<dbReference type="InterPro" id="IPR036388">
    <property type="entry name" value="WH-like_DNA-bd_sf"/>
</dbReference>
<evidence type="ECO:0000259" key="1">
    <source>
        <dbReference type="Pfam" id="PF24035"/>
    </source>
</evidence>
<evidence type="ECO:0000313" key="2">
    <source>
        <dbReference type="EMBL" id="MBV0901718.1"/>
    </source>
</evidence>
<reference evidence="2" key="1">
    <citation type="submission" date="2021-06" db="EMBL/GenBank/DDBJ databases">
        <title>New haloarchaea isolates fom saline soil.</title>
        <authorList>
            <person name="Duran-Viseras A."/>
            <person name="Sanchez-Porro C.S."/>
            <person name="Ventosa A."/>
        </authorList>
    </citation>
    <scope>NUCLEOTIDE SEQUENCE</scope>
    <source>
        <strain evidence="2">JCM 18369</strain>
    </source>
</reference>
<keyword evidence="3" id="KW-1185">Reference proteome</keyword>
<dbReference type="Pfam" id="PF24035">
    <property type="entry name" value="DUF7344"/>
    <property type="match status" value="1"/>
</dbReference>
<dbReference type="EMBL" id="JAHQXE010000002">
    <property type="protein sequence ID" value="MBV0901718.1"/>
    <property type="molecule type" value="Genomic_DNA"/>
</dbReference>
<evidence type="ECO:0000313" key="3">
    <source>
        <dbReference type="Proteomes" id="UP001166304"/>
    </source>
</evidence>
<name>A0AA41KII6_9EURY</name>
<accession>A0AA41KII6</accession>
<protein>
    <recommendedName>
        <fullName evidence="1">DUF7344 domain-containing protein</fullName>
    </recommendedName>
</protein>
<dbReference type="Gene3D" id="1.10.10.10">
    <property type="entry name" value="Winged helix-like DNA-binding domain superfamily/Winged helix DNA-binding domain"/>
    <property type="match status" value="1"/>
</dbReference>
<dbReference type="InterPro" id="IPR055768">
    <property type="entry name" value="DUF7344"/>
</dbReference>
<gene>
    <name evidence="2" type="ORF">KTS37_07935</name>
</gene>
<dbReference type="RefSeq" id="WP_162412914.1">
    <property type="nucleotide sequence ID" value="NZ_JAHQXE010000002.1"/>
</dbReference>
<dbReference type="Proteomes" id="UP001166304">
    <property type="component" value="Unassembled WGS sequence"/>
</dbReference>
<dbReference type="AlphaFoldDB" id="A0AA41KII6"/>
<sequence>MTPVIGLASVGEVEERTVTPDNSGIDDDTAFDILGNERRRACLNYLAGRDGSLPVSDLGRAVAREVTDPDTDEDDLYDSVYISLCQSHLPRLDSVGLVEYDRDEKLVETGPSFGDIDHLLDAPDREPDSGRPVSPLAVACVATVCSLPALIVSPPALSAVVLFGLAAVNLVGLGLEYGPFGE</sequence>
<organism evidence="2 3">
    <name type="scientific">Haloarcula salina</name>
    <dbReference type="NCBI Taxonomy" id="1429914"/>
    <lineage>
        <taxon>Archaea</taxon>
        <taxon>Methanobacteriati</taxon>
        <taxon>Methanobacteriota</taxon>
        <taxon>Stenosarchaea group</taxon>
        <taxon>Halobacteria</taxon>
        <taxon>Halobacteriales</taxon>
        <taxon>Haloarculaceae</taxon>
        <taxon>Haloarcula</taxon>
    </lineage>
</organism>